<evidence type="ECO:0008006" key="4">
    <source>
        <dbReference type="Google" id="ProtNLM"/>
    </source>
</evidence>
<proteinExistence type="predicted"/>
<sequence length="152" mass="16871">MSSRSLLSILLAVWQTVATPHGGYSVERTLAERLSCPKCNGITYATNNGDLFEIVCKNFANANQGENTIHSVTLAGEPADNFEDCIDRCSKSETCIEALYTPFGDQPEGGECSLFDTEEFQEDFEWLARRVRRASGTGTYLLNGIHSKVFRF</sequence>
<feature type="chain" id="PRO_5025464860" description="Apple domain-containing protein" evidence="1">
    <location>
        <begin position="19"/>
        <end position="152"/>
    </location>
</feature>
<evidence type="ECO:0000256" key="1">
    <source>
        <dbReference type="SAM" id="SignalP"/>
    </source>
</evidence>
<dbReference type="EMBL" id="ML996565">
    <property type="protein sequence ID" value="KAF2762820.1"/>
    <property type="molecule type" value="Genomic_DNA"/>
</dbReference>
<accession>A0A6A6WKT9</accession>
<keyword evidence="3" id="KW-1185">Reference proteome</keyword>
<gene>
    <name evidence="2" type="ORF">EJ05DRAFT_16487</name>
</gene>
<keyword evidence="1" id="KW-0732">Signal</keyword>
<evidence type="ECO:0000313" key="2">
    <source>
        <dbReference type="EMBL" id="KAF2762820.1"/>
    </source>
</evidence>
<reference evidence="2" key="1">
    <citation type="journal article" date="2020" name="Stud. Mycol.">
        <title>101 Dothideomycetes genomes: a test case for predicting lifestyles and emergence of pathogens.</title>
        <authorList>
            <person name="Haridas S."/>
            <person name="Albert R."/>
            <person name="Binder M."/>
            <person name="Bloem J."/>
            <person name="Labutti K."/>
            <person name="Salamov A."/>
            <person name="Andreopoulos B."/>
            <person name="Baker S."/>
            <person name="Barry K."/>
            <person name="Bills G."/>
            <person name="Bluhm B."/>
            <person name="Cannon C."/>
            <person name="Castanera R."/>
            <person name="Culley D."/>
            <person name="Daum C."/>
            <person name="Ezra D."/>
            <person name="Gonzalez J."/>
            <person name="Henrissat B."/>
            <person name="Kuo A."/>
            <person name="Liang C."/>
            <person name="Lipzen A."/>
            <person name="Lutzoni F."/>
            <person name="Magnuson J."/>
            <person name="Mondo S."/>
            <person name="Nolan M."/>
            <person name="Ohm R."/>
            <person name="Pangilinan J."/>
            <person name="Park H.-J."/>
            <person name="Ramirez L."/>
            <person name="Alfaro M."/>
            <person name="Sun H."/>
            <person name="Tritt A."/>
            <person name="Yoshinaga Y."/>
            <person name="Zwiers L.-H."/>
            <person name="Turgeon B."/>
            <person name="Goodwin S."/>
            <person name="Spatafora J."/>
            <person name="Crous P."/>
            <person name="Grigoriev I."/>
        </authorList>
    </citation>
    <scope>NUCLEOTIDE SEQUENCE</scope>
    <source>
        <strain evidence="2">CBS 121739</strain>
    </source>
</reference>
<protein>
    <recommendedName>
        <fullName evidence="4">Apple domain-containing protein</fullName>
    </recommendedName>
</protein>
<name>A0A6A6WKT9_9PEZI</name>
<dbReference type="Proteomes" id="UP000799437">
    <property type="component" value="Unassembled WGS sequence"/>
</dbReference>
<evidence type="ECO:0000313" key="3">
    <source>
        <dbReference type="Proteomes" id="UP000799437"/>
    </source>
</evidence>
<dbReference type="GeneID" id="54480495"/>
<organism evidence="2 3">
    <name type="scientific">Pseudovirgaria hyperparasitica</name>
    <dbReference type="NCBI Taxonomy" id="470096"/>
    <lineage>
        <taxon>Eukaryota</taxon>
        <taxon>Fungi</taxon>
        <taxon>Dikarya</taxon>
        <taxon>Ascomycota</taxon>
        <taxon>Pezizomycotina</taxon>
        <taxon>Dothideomycetes</taxon>
        <taxon>Dothideomycetes incertae sedis</taxon>
        <taxon>Acrospermales</taxon>
        <taxon>Acrospermaceae</taxon>
        <taxon>Pseudovirgaria</taxon>
    </lineage>
</organism>
<dbReference type="AlphaFoldDB" id="A0A6A6WKT9"/>
<feature type="signal peptide" evidence="1">
    <location>
        <begin position="1"/>
        <end position="18"/>
    </location>
</feature>
<dbReference type="RefSeq" id="XP_033605271.1">
    <property type="nucleotide sequence ID" value="XM_033739441.1"/>
</dbReference>